<dbReference type="Proteomes" id="UP000198802">
    <property type="component" value="Unassembled WGS sequence"/>
</dbReference>
<name>A0A0S4QJI6_9ACTN</name>
<feature type="compositionally biased region" description="Gly residues" evidence="3">
    <location>
        <begin position="271"/>
        <end position="286"/>
    </location>
</feature>
<evidence type="ECO:0000256" key="3">
    <source>
        <dbReference type="SAM" id="MobiDB-lite"/>
    </source>
</evidence>
<dbReference type="EMBL" id="FAOZ01000005">
    <property type="protein sequence ID" value="CUU55619.1"/>
    <property type="molecule type" value="Genomic_DNA"/>
</dbReference>
<proteinExistence type="inferred from homology"/>
<keyword evidence="5" id="KW-1185">Reference proteome</keyword>
<dbReference type="InterPro" id="IPR007157">
    <property type="entry name" value="PspA_VIPP1"/>
</dbReference>
<dbReference type="AlphaFoldDB" id="A0A0S4QJI6"/>
<dbReference type="RefSeq" id="WP_091274364.1">
    <property type="nucleotide sequence ID" value="NZ_FAOZ01000005.1"/>
</dbReference>
<feature type="region of interest" description="Disordered" evidence="3">
    <location>
        <begin position="241"/>
        <end position="305"/>
    </location>
</feature>
<evidence type="ECO:0000256" key="1">
    <source>
        <dbReference type="ARBA" id="ARBA00043985"/>
    </source>
</evidence>
<accession>A0A0S4QJI6</accession>
<keyword evidence="2" id="KW-0175">Coiled coil</keyword>
<feature type="coiled-coil region" evidence="2">
    <location>
        <begin position="112"/>
        <end position="150"/>
    </location>
</feature>
<evidence type="ECO:0000313" key="5">
    <source>
        <dbReference type="Proteomes" id="UP000198802"/>
    </source>
</evidence>
<dbReference type="Pfam" id="PF04012">
    <property type="entry name" value="PspA_IM30"/>
    <property type="match status" value="1"/>
</dbReference>
<evidence type="ECO:0000256" key="2">
    <source>
        <dbReference type="SAM" id="Coils"/>
    </source>
</evidence>
<comment type="similarity">
    <text evidence="1">Belongs to the PspA/Vipp/IM30 family.</text>
</comment>
<sequence length="305" mass="32331">MANVVRKAFRYLSKRAEVAFEEKARPEIQLEQAMDEARAQHERLVSQAALVVGNQRQIEMKLGRQIEEVTNLTESARSALMLADNGRAAGDLAAAARYEQAAQAFASRLISAEAALEDLKLLQQQAAESAAQARAAVEDNTLRVRRLQAERARLLTQIEHAAMHEQMGKVMEQMTSLPPAGDVPTLADVRDKIEKRYALARGRQELASQGLEAQMIEVQRATMDAQAMGRLAELRASLPPAAAPAAGSTGVAPHVGDQGAPEVSAVESARPGGGAGGAGGTSGTGGPRPSLEKASDDAQTSPDAR</sequence>
<gene>
    <name evidence="4" type="ORF">Ga0074812_105271</name>
</gene>
<reference evidence="5" key="1">
    <citation type="submission" date="2015-11" db="EMBL/GenBank/DDBJ databases">
        <authorList>
            <person name="Varghese N."/>
        </authorList>
    </citation>
    <scope>NUCLEOTIDE SEQUENCE [LARGE SCALE GENOMIC DNA]</scope>
    <source>
        <strain evidence="5">DSM 45899</strain>
    </source>
</reference>
<organism evidence="4 5">
    <name type="scientific">Parafrankia irregularis</name>
    <dbReference type="NCBI Taxonomy" id="795642"/>
    <lineage>
        <taxon>Bacteria</taxon>
        <taxon>Bacillati</taxon>
        <taxon>Actinomycetota</taxon>
        <taxon>Actinomycetes</taxon>
        <taxon>Frankiales</taxon>
        <taxon>Frankiaceae</taxon>
        <taxon>Parafrankia</taxon>
    </lineage>
</organism>
<evidence type="ECO:0000313" key="4">
    <source>
        <dbReference type="EMBL" id="CUU55619.1"/>
    </source>
</evidence>
<protein>
    <submittedName>
        <fullName evidence="4">Phage shock protein A</fullName>
    </submittedName>
</protein>